<gene>
    <name evidence="2" type="ORF">M501DRAFT_1017382</name>
</gene>
<dbReference type="PANTHER" id="PTHR28020">
    <property type="entry name" value="YAP1-BINDING PROTEIN 1-RELATED"/>
    <property type="match status" value="1"/>
</dbReference>
<evidence type="ECO:0000256" key="1">
    <source>
        <dbReference type="SAM" id="MobiDB-lite"/>
    </source>
</evidence>
<dbReference type="Proteomes" id="UP000799429">
    <property type="component" value="Unassembled WGS sequence"/>
</dbReference>
<evidence type="ECO:0000313" key="3">
    <source>
        <dbReference type="Proteomes" id="UP000799429"/>
    </source>
</evidence>
<dbReference type="AlphaFoldDB" id="A0A9P4S9K1"/>
<evidence type="ECO:0000313" key="2">
    <source>
        <dbReference type="EMBL" id="KAF2838369.1"/>
    </source>
</evidence>
<dbReference type="GO" id="GO:0034599">
    <property type="term" value="P:cellular response to oxidative stress"/>
    <property type="evidence" value="ECO:0007669"/>
    <property type="project" value="InterPro"/>
</dbReference>
<dbReference type="InterPro" id="IPR013877">
    <property type="entry name" value="YAP-bd/ALF4/Glomulin"/>
</dbReference>
<dbReference type="OrthoDB" id="5396786at2759"/>
<comment type="caution">
    <text evidence="2">The sequence shown here is derived from an EMBL/GenBank/DDBJ whole genome shotgun (WGS) entry which is preliminary data.</text>
</comment>
<feature type="region of interest" description="Disordered" evidence="1">
    <location>
        <begin position="202"/>
        <end position="238"/>
    </location>
</feature>
<reference evidence="2" key="1">
    <citation type="journal article" date="2020" name="Stud. Mycol.">
        <title>101 Dothideomycetes genomes: a test case for predicting lifestyles and emergence of pathogens.</title>
        <authorList>
            <person name="Haridas S."/>
            <person name="Albert R."/>
            <person name="Binder M."/>
            <person name="Bloem J."/>
            <person name="Labutti K."/>
            <person name="Salamov A."/>
            <person name="Andreopoulos B."/>
            <person name="Baker S."/>
            <person name="Barry K."/>
            <person name="Bills G."/>
            <person name="Bluhm B."/>
            <person name="Cannon C."/>
            <person name="Castanera R."/>
            <person name="Culley D."/>
            <person name="Daum C."/>
            <person name="Ezra D."/>
            <person name="Gonzalez J."/>
            <person name="Henrissat B."/>
            <person name="Kuo A."/>
            <person name="Liang C."/>
            <person name="Lipzen A."/>
            <person name="Lutzoni F."/>
            <person name="Magnuson J."/>
            <person name="Mondo S."/>
            <person name="Nolan M."/>
            <person name="Ohm R."/>
            <person name="Pangilinan J."/>
            <person name="Park H.-J."/>
            <person name="Ramirez L."/>
            <person name="Alfaro M."/>
            <person name="Sun H."/>
            <person name="Tritt A."/>
            <person name="Yoshinaga Y."/>
            <person name="Zwiers L.-H."/>
            <person name="Turgeon B."/>
            <person name="Goodwin S."/>
            <person name="Spatafora J."/>
            <person name="Crous P."/>
            <person name="Grigoriev I."/>
        </authorList>
    </citation>
    <scope>NUCLEOTIDE SEQUENCE</scope>
    <source>
        <strain evidence="2">CBS 101060</strain>
    </source>
</reference>
<feature type="compositionally biased region" description="Basic and acidic residues" evidence="1">
    <location>
        <begin position="114"/>
        <end position="132"/>
    </location>
</feature>
<feature type="compositionally biased region" description="Low complexity" evidence="1">
    <location>
        <begin position="227"/>
        <end position="238"/>
    </location>
</feature>
<dbReference type="Pfam" id="PF08568">
    <property type="entry name" value="Kinetochor_Ybp2"/>
    <property type="match status" value="1"/>
</dbReference>
<dbReference type="InterPro" id="IPR040347">
    <property type="entry name" value="YBP1/2"/>
</dbReference>
<sequence>MTSMTELIKDPLLEALPPATDYLTYLTLIEYNLTHESLPILHKVLQDEELTVNIGWDLVHLLLPFLPESEACLNDIARLGNPREVVLKVTEALRFIDEDDDETKFDVEDEEPEEKPQDEKEHGDGSRSKQPEIESKLPASVLKFKALLSMLSILHPRIKTKYPSRFLSTSLQAVLVCYARSGIHTEERTAAIIKLIKTLTGTQRPHLPPRKSSGNLLTATKPRAAPDPEASSEAPSADEAALQRRLFQSLITHVMEEYMNSLSSTDDVTGLSWSSRLLEKINPSKNVPGRQTLGERFTEDEELQGRGSAVGQILALARDLEIKSSDLFDAIINSHIESTTTGAEEEEPPSSAEDIPLSKIGALYLITAHKVSELLYEIPRDTDTVPIFPDHAFILNTFLPNASAVSIEPDALVDTLLALGLIALEMNDVGTPEDDEQFLQYLQTICLISANSPSPSIRYNAHYLASTVLRSHPSDVVRLSFIRDTLEHAPYENLKASAVGWLKGETIEANITTLQKAQRSGHRYDHAGAEEEHTVFSTPLALSTVSPFIFPSLVTPFSTAAPLSESWVYLKTNISFYLTALNFYYLLLTAVPLHQVLDIPALHKDADVGGSFLGPLKEAVGKFSKALKEGGELFDEEGEEGAQWGLGEVGVLEDVIGRVEEGVRRLNLEG</sequence>
<feature type="compositionally biased region" description="Acidic residues" evidence="1">
    <location>
        <begin position="101"/>
        <end position="113"/>
    </location>
</feature>
<dbReference type="EMBL" id="MU006097">
    <property type="protein sequence ID" value="KAF2838369.1"/>
    <property type="molecule type" value="Genomic_DNA"/>
</dbReference>
<dbReference type="GO" id="GO:0005737">
    <property type="term" value="C:cytoplasm"/>
    <property type="evidence" value="ECO:0007669"/>
    <property type="project" value="TreeGrafter"/>
</dbReference>
<organism evidence="2 3">
    <name type="scientific">Patellaria atrata CBS 101060</name>
    <dbReference type="NCBI Taxonomy" id="1346257"/>
    <lineage>
        <taxon>Eukaryota</taxon>
        <taxon>Fungi</taxon>
        <taxon>Dikarya</taxon>
        <taxon>Ascomycota</taxon>
        <taxon>Pezizomycotina</taxon>
        <taxon>Dothideomycetes</taxon>
        <taxon>Dothideomycetes incertae sedis</taxon>
        <taxon>Patellariales</taxon>
        <taxon>Patellariaceae</taxon>
        <taxon>Patellaria</taxon>
    </lineage>
</organism>
<proteinExistence type="predicted"/>
<accession>A0A9P4S9K1</accession>
<protein>
    <submittedName>
        <fullName evidence="2">DUF1760-domain-containing protein</fullName>
    </submittedName>
</protein>
<name>A0A9P4S9K1_9PEZI</name>
<dbReference type="PANTHER" id="PTHR28020:SF1">
    <property type="entry name" value="YAP1-BINDING PROTEIN 1-RELATED"/>
    <property type="match status" value="1"/>
</dbReference>
<feature type="region of interest" description="Disordered" evidence="1">
    <location>
        <begin position="101"/>
        <end position="132"/>
    </location>
</feature>
<keyword evidence="3" id="KW-1185">Reference proteome</keyword>